<protein>
    <recommendedName>
        <fullName evidence="6">Aminotransferase class I/classII large domain-containing protein</fullName>
    </recommendedName>
</protein>
<dbReference type="GO" id="GO:0033853">
    <property type="term" value="F:aspartate-prephenate aminotransferase activity"/>
    <property type="evidence" value="ECO:0007669"/>
    <property type="project" value="UniProtKB-ARBA"/>
</dbReference>
<dbReference type="CDD" id="cd00609">
    <property type="entry name" value="AAT_like"/>
    <property type="match status" value="1"/>
</dbReference>
<keyword evidence="5" id="KW-0663">Pyridoxal phosphate</keyword>
<dbReference type="Proteomes" id="UP001230188">
    <property type="component" value="Unassembled WGS sequence"/>
</dbReference>
<accession>A0AAD7UP26</accession>
<evidence type="ECO:0000259" key="6">
    <source>
        <dbReference type="Pfam" id="PF00155"/>
    </source>
</evidence>
<comment type="cofactor">
    <cofactor evidence="1">
        <name>pyridoxal 5'-phosphate</name>
        <dbReference type="ChEBI" id="CHEBI:597326"/>
    </cofactor>
</comment>
<dbReference type="PROSITE" id="PS00105">
    <property type="entry name" value="AA_TRANSFER_CLASS_1"/>
    <property type="match status" value="1"/>
</dbReference>
<dbReference type="GO" id="GO:0033854">
    <property type="term" value="F:glutamate-prephenate aminotransferase activity"/>
    <property type="evidence" value="ECO:0007669"/>
    <property type="project" value="UniProtKB-ARBA"/>
</dbReference>
<dbReference type="EMBL" id="JAQMWT010000040">
    <property type="protein sequence ID" value="KAJ8612884.1"/>
    <property type="molecule type" value="Genomic_DNA"/>
</dbReference>
<comment type="caution">
    <text evidence="7">The sequence shown here is derived from an EMBL/GenBank/DDBJ whole genome shotgun (WGS) entry which is preliminary data.</text>
</comment>
<dbReference type="FunFam" id="3.40.640.10:FF:000033">
    <property type="entry name" value="Aspartate aminotransferase"/>
    <property type="match status" value="1"/>
</dbReference>
<keyword evidence="8" id="KW-1185">Reference proteome</keyword>
<dbReference type="Pfam" id="PF00155">
    <property type="entry name" value="Aminotran_1_2"/>
    <property type="match status" value="1"/>
</dbReference>
<dbReference type="SUPFAM" id="SSF53383">
    <property type="entry name" value="PLP-dependent transferases"/>
    <property type="match status" value="1"/>
</dbReference>
<dbReference type="GO" id="GO:0030170">
    <property type="term" value="F:pyridoxal phosphate binding"/>
    <property type="evidence" value="ECO:0007669"/>
    <property type="project" value="InterPro"/>
</dbReference>
<dbReference type="PANTHER" id="PTHR46383">
    <property type="entry name" value="ASPARTATE AMINOTRANSFERASE"/>
    <property type="match status" value="1"/>
</dbReference>
<gene>
    <name evidence="7" type="ORF">CTAYLR_002088</name>
</gene>
<dbReference type="PANTHER" id="PTHR46383:SF1">
    <property type="entry name" value="ASPARTATE AMINOTRANSFERASE"/>
    <property type="match status" value="1"/>
</dbReference>
<keyword evidence="3" id="KW-0032">Aminotransferase</keyword>
<keyword evidence="4" id="KW-0808">Transferase</keyword>
<dbReference type="InterPro" id="IPR050596">
    <property type="entry name" value="AspAT/PAT-like"/>
</dbReference>
<evidence type="ECO:0000256" key="5">
    <source>
        <dbReference type="ARBA" id="ARBA00022898"/>
    </source>
</evidence>
<dbReference type="InterPro" id="IPR004838">
    <property type="entry name" value="NHTrfase_class1_PyrdxlP-BS"/>
</dbReference>
<dbReference type="InterPro" id="IPR015424">
    <property type="entry name" value="PyrdxlP-dep_Trfase"/>
</dbReference>
<dbReference type="Gene3D" id="3.40.640.10">
    <property type="entry name" value="Type I PLP-dependent aspartate aminotransferase-like (Major domain)"/>
    <property type="match status" value="1"/>
</dbReference>
<organism evidence="7 8">
    <name type="scientific">Chrysophaeum taylorii</name>
    <dbReference type="NCBI Taxonomy" id="2483200"/>
    <lineage>
        <taxon>Eukaryota</taxon>
        <taxon>Sar</taxon>
        <taxon>Stramenopiles</taxon>
        <taxon>Ochrophyta</taxon>
        <taxon>Pelagophyceae</taxon>
        <taxon>Pelagomonadales</taxon>
        <taxon>Pelagomonadaceae</taxon>
        <taxon>Chrysophaeum</taxon>
    </lineage>
</organism>
<name>A0AAD7UP26_9STRA</name>
<dbReference type="InterPro" id="IPR004839">
    <property type="entry name" value="Aminotransferase_I/II_large"/>
</dbReference>
<reference evidence="7" key="1">
    <citation type="submission" date="2023-01" db="EMBL/GenBank/DDBJ databases">
        <title>Metagenome sequencing of chrysophaentin producing Chrysophaeum taylorii.</title>
        <authorList>
            <person name="Davison J."/>
            <person name="Bewley C."/>
        </authorList>
    </citation>
    <scope>NUCLEOTIDE SEQUENCE</scope>
    <source>
        <strain evidence="7">NIES-1699</strain>
    </source>
</reference>
<evidence type="ECO:0000256" key="1">
    <source>
        <dbReference type="ARBA" id="ARBA00001933"/>
    </source>
</evidence>
<dbReference type="AlphaFoldDB" id="A0AAD7UP26"/>
<dbReference type="Gene3D" id="3.90.1150.10">
    <property type="entry name" value="Aspartate Aminotransferase, domain 1"/>
    <property type="match status" value="1"/>
</dbReference>
<dbReference type="InterPro" id="IPR015422">
    <property type="entry name" value="PyrdxlP-dep_Trfase_small"/>
</dbReference>
<evidence type="ECO:0000256" key="2">
    <source>
        <dbReference type="ARBA" id="ARBA00007441"/>
    </source>
</evidence>
<evidence type="ECO:0000313" key="7">
    <source>
        <dbReference type="EMBL" id="KAJ8612884.1"/>
    </source>
</evidence>
<evidence type="ECO:0000313" key="8">
    <source>
        <dbReference type="Proteomes" id="UP001230188"/>
    </source>
</evidence>
<feature type="domain" description="Aminotransferase class I/classII large" evidence="6">
    <location>
        <begin position="41"/>
        <end position="404"/>
    </location>
</feature>
<comment type="similarity">
    <text evidence="2">Belongs to the class-I pyridoxal-phosphate-dependent aminotransferase family.</text>
</comment>
<dbReference type="InterPro" id="IPR015421">
    <property type="entry name" value="PyrdxlP-dep_Trfase_major"/>
</dbReference>
<sequence>MSRLLWVARCVEFSALARGLAPSKTIEIHALTQRMIAAGEDVVSLSVGEPDFAPPQAVVRATQEAARTETRYTDVAGTLALRTKIAAHLARRKGTRYEASEIVVTNGAKQAVYETVLALCGPGDEVVIPAPYWVSYPEIAKLAGATPVVVETTLENGYKLRASSLRAAMTNRTKLLVLCNPCNPTGACLGAADLREIADVLEGFPETFVVADEIYERLHYETTPHTSFAALGEDIFRRTVVINGFSKAYAMTGYRLGYLAAPRPVAAVAAKIQGQLTSCASSISQAAGLAALDLPDDALDHHVREFKRRRDYVIARLVAMGPRILCPPPPEGAFYILPDISPCLGLAHQKRPSSALETSTAFCAALLEARNLALVPGDAFGAPGAIRISYATSRPLLARAMDALEAFVTKDLSPPQEPHLVSLL</sequence>
<proteinExistence type="inferred from homology"/>
<evidence type="ECO:0000256" key="3">
    <source>
        <dbReference type="ARBA" id="ARBA00022576"/>
    </source>
</evidence>
<evidence type="ECO:0000256" key="4">
    <source>
        <dbReference type="ARBA" id="ARBA00022679"/>
    </source>
</evidence>
<dbReference type="GO" id="GO:0006520">
    <property type="term" value="P:amino acid metabolic process"/>
    <property type="evidence" value="ECO:0007669"/>
    <property type="project" value="InterPro"/>
</dbReference>